<dbReference type="InterPro" id="IPR011719">
    <property type="entry name" value="CHP02058"/>
</dbReference>
<sequence length="111" mass="11565">MAEVGPTPKAAARACRNAIEFNSIPSVSRLVPGGYNNLKLHVKIGSPHPERVDLEECRKIFPYGQAVIEAVEGGLSCGSGIAIDELGDVTDEMVVAIAAVTVGFGDVEKSG</sequence>
<evidence type="ECO:0000256" key="2">
    <source>
        <dbReference type="ARBA" id="ARBA00023134"/>
    </source>
</evidence>
<dbReference type="GeneID" id="17038123"/>
<evidence type="ECO:0000256" key="1">
    <source>
        <dbReference type="ARBA" id="ARBA00022741"/>
    </source>
</evidence>
<evidence type="ECO:0000313" key="4">
    <source>
        <dbReference type="Proteomes" id="UP000007264"/>
    </source>
</evidence>
<proteinExistence type="predicted"/>
<keyword evidence="2" id="KW-0342">GTP-binding</keyword>
<dbReference type="Gene3D" id="3.30.1330.20">
    <property type="entry name" value="Tubulin/FtsZ, C-terminal domain"/>
    <property type="match status" value="1"/>
</dbReference>
<keyword evidence="4" id="KW-1185">Reference proteome</keyword>
<protein>
    <submittedName>
        <fullName evidence="3">Uncharacterized protein</fullName>
    </submittedName>
</protein>
<dbReference type="OrthoDB" id="193238at2759"/>
<evidence type="ECO:0000313" key="3">
    <source>
        <dbReference type="EMBL" id="EIE20147.1"/>
    </source>
</evidence>
<reference evidence="3 4" key="1">
    <citation type="journal article" date="2012" name="Genome Biol.">
        <title>The genome of the polar eukaryotic microalga coccomyxa subellipsoidea reveals traits of cold adaptation.</title>
        <authorList>
            <person name="Blanc G."/>
            <person name="Agarkova I."/>
            <person name="Grimwood J."/>
            <person name="Kuo A."/>
            <person name="Brueggeman A."/>
            <person name="Dunigan D."/>
            <person name="Gurnon J."/>
            <person name="Ladunga I."/>
            <person name="Lindquist E."/>
            <person name="Lucas S."/>
            <person name="Pangilinan J."/>
            <person name="Proschold T."/>
            <person name="Salamov A."/>
            <person name="Schmutz J."/>
            <person name="Weeks D."/>
            <person name="Yamada T."/>
            <person name="Claverie J.M."/>
            <person name="Grigoriev I."/>
            <person name="Van Etten J."/>
            <person name="Lomsadze A."/>
            <person name="Borodovsky M."/>
        </authorList>
    </citation>
    <scope>NUCLEOTIDE SEQUENCE [LARGE SCALE GENOMIC DNA]</scope>
    <source>
        <strain evidence="3 4">C-169</strain>
    </source>
</reference>
<accession>I0YP28</accession>
<dbReference type="eggNOG" id="ENOG502RZVV">
    <property type="taxonomic scope" value="Eukaryota"/>
</dbReference>
<dbReference type="EMBL" id="AGSI01000016">
    <property type="protein sequence ID" value="EIE20147.1"/>
    <property type="molecule type" value="Genomic_DNA"/>
</dbReference>
<name>I0YP28_COCSC</name>
<keyword evidence="1" id="KW-0547">Nucleotide-binding</keyword>
<dbReference type="RefSeq" id="XP_005644691.1">
    <property type="nucleotide sequence ID" value="XM_005644634.1"/>
</dbReference>
<dbReference type="InterPro" id="IPR037103">
    <property type="entry name" value="Tubulin/FtsZ-like_C"/>
</dbReference>
<dbReference type="Pfam" id="PF09585">
    <property type="entry name" value="Lin0512_fam"/>
    <property type="match status" value="1"/>
</dbReference>
<comment type="caution">
    <text evidence="3">The sequence shown here is derived from an EMBL/GenBank/DDBJ whole genome shotgun (WGS) entry which is preliminary data.</text>
</comment>
<dbReference type="AlphaFoldDB" id="I0YP28"/>
<organism evidence="3 4">
    <name type="scientific">Coccomyxa subellipsoidea (strain C-169)</name>
    <name type="common">Green microalga</name>
    <dbReference type="NCBI Taxonomy" id="574566"/>
    <lineage>
        <taxon>Eukaryota</taxon>
        <taxon>Viridiplantae</taxon>
        <taxon>Chlorophyta</taxon>
        <taxon>core chlorophytes</taxon>
        <taxon>Trebouxiophyceae</taxon>
        <taxon>Trebouxiophyceae incertae sedis</taxon>
        <taxon>Coccomyxaceae</taxon>
        <taxon>Coccomyxa</taxon>
        <taxon>Coccomyxa subellipsoidea</taxon>
    </lineage>
</organism>
<dbReference type="KEGG" id="csl:COCSUDRAFT_57874"/>
<dbReference type="GO" id="GO:0005525">
    <property type="term" value="F:GTP binding"/>
    <property type="evidence" value="ECO:0007669"/>
    <property type="project" value="UniProtKB-KW"/>
</dbReference>
<dbReference type="PANTHER" id="PTHR34784">
    <property type="entry name" value="50S RIBOSOMAL PROTEIN L34"/>
    <property type="match status" value="1"/>
</dbReference>
<dbReference type="Proteomes" id="UP000007264">
    <property type="component" value="Unassembled WGS sequence"/>
</dbReference>
<dbReference type="NCBIfam" id="TIGR02058">
    <property type="entry name" value="lin0512_fam"/>
    <property type="match status" value="1"/>
</dbReference>
<gene>
    <name evidence="3" type="ORF">COCSUDRAFT_57874</name>
</gene>
<dbReference type="PANTHER" id="PTHR34784:SF1">
    <property type="entry name" value="50S RIBOSOMAL PROTEIN L34"/>
    <property type="match status" value="1"/>
</dbReference>